<feature type="transmembrane region" description="Helical" evidence="1">
    <location>
        <begin position="37"/>
        <end position="57"/>
    </location>
</feature>
<dbReference type="Proteomes" id="UP000199626">
    <property type="component" value="Unassembled WGS sequence"/>
</dbReference>
<dbReference type="RefSeq" id="WP_092593972.1">
    <property type="nucleotide sequence ID" value="NZ_FMXN01000017.1"/>
</dbReference>
<gene>
    <name evidence="4" type="ORF">SAMN02927930_02072</name>
</gene>
<keyword evidence="4" id="KW-0808">Transferase</keyword>
<dbReference type="STRING" id="1159017.SAMN02927930_02072"/>
<keyword evidence="1" id="KW-0812">Transmembrane</keyword>
<organism evidence="4 5">
    <name type="scientific">Pseudidiomarina indica</name>
    <dbReference type="NCBI Taxonomy" id="1159017"/>
    <lineage>
        <taxon>Bacteria</taxon>
        <taxon>Pseudomonadati</taxon>
        <taxon>Pseudomonadota</taxon>
        <taxon>Gammaproteobacteria</taxon>
        <taxon>Alteromonadales</taxon>
        <taxon>Idiomarinaceae</taxon>
        <taxon>Pseudidiomarina</taxon>
    </lineage>
</organism>
<dbReference type="InterPro" id="IPR050640">
    <property type="entry name" value="Bact_2-comp_sensor_kinase"/>
</dbReference>
<keyword evidence="5" id="KW-1185">Reference proteome</keyword>
<evidence type="ECO:0000313" key="5">
    <source>
        <dbReference type="Proteomes" id="UP000199626"/>
    </source>
</evidence>
<keyword evidence="1" id="KW-1133">Transmembrane helix</keyword>
<evidence type="ECO:0000259" key="2">
    <source>
        <dbReference type="Pfam" id="PF02518"/>
    </source>
</evidence>
<reference evidence="5" key="1">
    <citation type="submission" date="2016-10" db="EMBL/GenBank/DDBJ databases">
        <authorList>
            <person name="Varghese N."/>
            <person name="Submissions S."/>
        </authorList>
    </citation>
    <scope>NUCLEOTIDE SEQUENCE [LARGE SCALE GENOMIC DNA]</scope>
    <source>
        <strain evidence="5">CGMCC 1.10824</strain>
    </source>
</reference>
<evidence type="ECO:0000256" key="1">
    <source>
        <dbReference type="SAM" id="Phobius"/>
    </source>
</evidence>
<dbReference type="PANTHER" id="PTHR34220:SF7">
    <property type="entry name" value="SENSOR HISTIDINE KINASE YPDA"/>
    <property type="match status" value="1"/>
</dbReference>
<feature type="transmembrane region" description="Helical" evidence="1">
    <location>
        <begin position="12"/>
        <end position="31"/>
    </location>
</feature>
<protein>
    <submittedName>
        <fullName evidence="4">Histidine kinase</fullName>
    </submittedName>
</protein>
<dbReference type="Pfam" id="PF06580">
    <property type="entry name" value="His_kinase"/>
    <property type="match status" value="1"/>
</dbReference>
<dbReference type="GO" id="GO:0000155">
    <property type="term" value="F:phosphorelay sensor kinase activity"/>
    <property type="evidence" value="ECO:0007669"/>
    <property type="project" value="InterPro"/>
</dbReference>
<evidence type="ECO:0000313" key="4">
    <source>
        <dbReference type="EMBL" id="SDB52588.1"/>
    </source>
</evidence>
<name>A0A1G6E5E5_9GAMM</name>
<sequence>MSSIYYPIYQLVGWGLVYSVLMVTIASQPIFTRTEYFFGAVLVGSTGLFSHGLRIIYKRLLKHRAISWQMLYWVGGSVTGGLFAGLMLWVAVLAIAGTQWYDPIPPGQAMVFFQMIYWSNSMNMMFMLLLWSACYVAIVRTRMLRDAEQALLKGQLDLLMQQLNPHFLFNMLNNIRALIIEDPSKAREALTQLADMLRYNLQAHQQTQVPLCDELEIVEQYVALNKIQYEERLQYHQEIDVEAYRALIPRLLLQQSIENAIKHGIASDRLGGALNLNVRRVEEQLHITVTNPYHPVSSHQEALKSPARRRTRANGAGIGLANSQSRLALMYGAKARIELACDESTKRATLTIVLPFRVAEGD</sequence>
<accession>A0A1G6E5E5</accession>
<dbReference type="GO" id="GO:0016020">
    <property type="term" value="C:membrane"/>
    <property type="evidence" value="ECO:0007669"/>
    <property type="project" value="InterPro"/>
</dbReference>
<feature type="domain" description="Signal transduction histidine kinase internal region" evidence="3">
    <location>
        <begin position="155"/>
        <end position="233"/>
    </location>
</feature>
<feature type="transmembrane region" description="Helical" evidence="1">
    <location>
        <begin position="69"/>
        <end position="96"/>
    </location>
</feature>
<proteinExistence type="predicted"/>
<dbReference type="OrthoDB" id="2514702at2"/>
<dbReference type="InterPro" id="IPR036890">
    <property type="entry name" value="HATPase_C_sf"/>
</dbReference>
<keyword evidence="1" id="KW-0472">Membrane</keyword>
<dbReference type="InterPro" id="IPR003594">
    <property type="entry name" value="HATPase_dom"/>
</dbReference>
<feature type="transmembrane region" description="Helical" evidence="1">
    <location>
        <begin position="116"/>
        <end position="138"/>
    </location>
</feature>
<evidence type="ECO:0000259" key="3">
    <source>
        <dbReference type="Pfam" id="PF06580"/>
    </source>
</evidence>
<dbReference type="PANTHER" id="PTHR34220">
    <property type="entry name" value="SENSOR HISTIDINE KINASE YPDA"/>
    <property type="match status" value="1"/>
</dbReference>
<dbReference type="Gene3D" id="3.30.565.10">
    <property type="entry name" value="Histidine kinase-like ATPase, C-terminal domain"/>
    <property type="match status" value="1"/>
</dbReference>
<dbReference type="InterPro" id="IPR010559">
    <property type="entry name" value="Sig_transdc_His_kin_internal"/>
</dbReference>
<dbReference type="Pfam" id="PF02518">
    <property type="entry name" value="HATPase_c"/>
    <property type="match status" value="1"/>
</dbReference>
<dbReference type="AlphaFoldDB" id="A0A1G6E5E5"/>
<dbReference type="SUPFAM" id="SSF55874">
    <property type="entry name" value="ATPase domain of HSP90 chaperone/DNA topoisomerase II/histidine kinase"/>
    <property type="match status" value="1"/>
</dbReference>
<keyword evidence="4" id="KW-0418">Kinase</keyword>
<feature type="domain" description="Histidine kinase/HSP90-like ATPase" evidence="2">
    <location>
        <begin position="250"/>
        <end position="357"/>
    </location>
</feature>
<dbReference type="EMBL" id="FMXN01000017">
    <property type="protein sequence ID" value="SDB52588.1"/>
    <property type="molecule type" value="Genomic_DNA"/>
</dbReference>